<evidence type="ECO:0000256" key="4">
    <source>
        <dbReference type="ARBA" id="ARBA00023136"/>
    </source>
</evidence>
<keyword evidence="4 5" id="KW-0472">Membrane</keyword>
<evidence type="ECO:0000256" key="6">
    <source>
        <dbReference type="SAM" id="SignalP"/>
    </source>
</evidence>
<feature type="transmembrane region" description="Helical" evidence="5">
    <location>
        <begin position="124"/>
        <end position="147"/>
    </location>
</feature>
<evidence type="ECO:0000256" key="1">
    <source>
        <dbReference type="ARBA" id="ARBA00004141"/>
    </source>
</evidence>
<evidence type="ECO:0000256" key="2">
    <source>
        <dbReference type="ARBA" id="ARBA00022692"/>
    </source>
</evidence>
<evidence type="ECO:0000256" key="5">
    <source>
        <dbReference type="SAM" id="Phobius"/>
    </source>
</evidence>
<keyword evidence="2 5" id="KW-0812">Transmembrane</keyword>
<dbReference type="GeneTree" id="ENSGT00940000154954"/>
<feature type="signal peptide" evidence="6">
    <location>
        <begin position="1"/>
        <end position="26"/>
    </location>
</feature>
<evidence type="ECO:0000313" key="8">
    <source>
        <dbReference type="Proteomes" id="UP000694425"/>
    </source>
</evidence>
<reference evidence="7" key="2">
    <citation type="submission" date="2025-09" db="UniProtKB">
        <authorList>
            <consortium name="Ensembl"/>
        </authorList>
    </citation>
    <scope>IDENTIFICATION</scope>
</reference>
<dbReference type="Proteomes" id="UP000694425">
    <property type="component" value="Unplaced"/>
</dbReference>
<reference evidence="7" key="1">
    <citation type="submission" date="2025-08" db="UniProtKB">
        <authorList>
            <consortium name="Ensembl"/>
        </authorList>
    </citation>
    <scope>IDENTIFICATION</scope>
</reference>
<dbReference type="Ensembl" id="ENSNVIT00000021325.1">
    <property type="protein sequence ID" value="ENSNVIP00000018287.1"/>
    <property type="gene ID" value="ENSNVIG00000014331.1"/>
</dbReference>
<dbReference type="Pfam" id="PF00335">
    <property type="entry name" value="Tetraspanin"/>
    <property type="match status" value="1"/>
</dbReference>
<keyword evidence="3 5" id="KW-1133">Transmembrane helix</keyword>
<name>A0A8C7ERU1_NEOVI</name>
<dbReference type="InterPro" id="IPR018499">
    <property type="entry name" value="Tetraspanin/Peripherin"/>
</dbReference>
<proteinExistence type="predicted"/>
<keyword evidence="8" id="KW-1185">Reference proteome</keyword>
<comment type="subcellular location">
    <subcellularLocation>
        <location evidence="1">Membrane</location>
        <topology evidence="1">Multi-pass membrane protein</topology>
    </subcellularLocation>
</comment>
<protein>
    <submittedName>
        <fullName evidence="7">Uncharacterized protein</fullName>
    </submittedName>
</protein>
<organism evidence="7 8">
    <name type="scientific">Neovison vison</name>
    <name type="common">American mink</name>
    <name type="synonym">Mustela vison</name>
    <dbReference type="NCBI Taxonomy" id="452646"/>
    <lineage>
        <taxon>Eukaryota</taxon>
        <taxon>Metazoa</taxon>
        <taxon>Chordata</taxon>
        <taxon>Craniata</taxon>
        <taxon>Vertebrata</taxon>
        <taxon>Euteleostomi</taxon>
        <taxon>Mammalia</taxon>
        <taxon>Eutheria</taxon>
        <taxon>Laurasiatheria</taxon>
        <taxon>Carnivora</taxon>
        <taxon>Caniformia</taxon>
        <taxon>Musteloidea</taxon>
        <taxon>Mustelidae</taxon>
        <taxon>Mustelinae</taxon>
        <taxon>Neogale</taxon>
    </lineage>
</organism>
<feature type="chain" id="PRO_5034977742" evidence="6">
    <location>
        <begin position="27"/>
        <end position="178"/>
    </location>
</feature>
<keyword evidence="6" id="KW-0732">Signal</keyword>
<evidence type="ECO:0000256" key="3">
    <source>
        <dbReference type="ARBA" id="ARBA00022989"/>
    </source>
</evidence>
<dbReference type="GO" id="GO:0016020">
    <property type="term" value="C:membrane"/>
    <property type="evidence" value="ECO:0007669"/>
    <property type="project" value="UniProtKB-SubCell"/>
</dbReference>
<dbReference type="AlphaFoldDB" id="A0A8C7ERU1"/>
<evidence type="ECO:0000313" key="7">
    <source>
        <dbReference type="Ensembl" id="ENSNVIP00000018287.1"/>
    </source>
</evidence>
<sequence length="178" mass="19709">HGPVQHHSSKTLLVFLNLIFWGAVESEVDRSFHKVCKTYNELNLMLLAGLLIRYRDSFTVVEFTTSQAGKTDWFKETKNQSDPLSCSGEAPSSYNESLAHPSDFYAKGCGDLVVKRLLEVMMPIIWAALVFAAIQLLGMLCACIILCRSRNPACELLLTSGGYYRGHGLHGALAVVKK</sequence>
<accession>A0A8C7ERU1</accession>